<evidence type="ECO:0000313" key="4">
    <source>
        <dbReference type="EMBL" id="TNJ26972.1"/>
    </source>
</evidence>
<dbReference type="SUPFAM" id="SSF48230">
    <property type="entry name" value="Chondroitin AC/alginate lyase"/>
    <property type="match status" value="1"/>
</dbReference>
<dbReference type="GO" id="GO:0005975">
    <property type="term" value="P:carbohydrate metabolic process"/>
    <property type="evidence" value="ECO:0007669"/>
    <property type="project" value="InterPro"/>
</dbReference>
<comment type="caution">
    <text evidence="4">The sequence shown here is derived from an EMBL/GenBank/DDBJ whole genome shotgun (WGS) entry which is preliminary data.</text>
</comment>
<feature type="domain" description="Polysaccharide lyase family 8 central" evidence="3">
    <location>
        <begin position="440"/>
        <end position="555"/>
    </location>
</feature>
<sequence length="972" mass="106952">MTLIFILLPLLQGRFPYPVLDLDQLTFQPNVDMLKAGLVSRRYPSGLDPTLPMMRTYTSWLNSEATKYVSSYKSWGKDVANSDEMNHLLYRTFVIGLASQGTSNSVASWRDVFTKAYGVAARQFPNALNLTTTSDGSTLLFSLPSSMLLSISTSAYLYDALTPDVFAKSSITAISAMIRNVQNSEYVQKCMEAAGWHDDTQCDRSYLVVNSYIALFYAYATALTSDYTYLPGVMQYMADLISPVYRNYSINDPTLNYDGFRPDGSLQVYYNSILLATEARDLITELTLLCEMALKAANTISSSQNAEAKKIQAAVKTIANSLRTFTEKSIIPFLIDCGLPDSVSGAQAVKFSNQPPKRMYNWFIGVGRVAHLLETSGYMSTHESKACAFYGTMLRLNSSCMDTLQGLFSDYNFGIYDFFQDRANSLDNLEPYVAKGHQYLPFSDQYLYTGENYTLLIGMYSFRTRCYQCLNDLNKNGFYQNAGALSIYLQGYTNQYTNYSAGAFPMNLTKPASKASGISSPCGNQMNSFETQAKARLVTAVHDLNHAFVNYEYYGVTSDRINTRTLYLVNTNIDAIHAISFVEGSVSSSLSDLTQTLLSFPLADTNDVVVAFCDGTEKIAIPVSELECTNVTRVIFNVQGTNSFSFSIALVFSEPTTMTMHINSKEASYTNNGDPITGTAKVFKKFIEVVVSRRATIRVGSRTSCPPLQYTLFPSAKAGLTDDELAALLSLDELSMVFGNYAPESCFLGTMNYTRLTWRRDEHALIGLVSYQNVPVPLVGTVRVTSPSPLSMVMAIDGNTARLTVRDPTALLSNPVSLRFIGLPSGTSVQHKGAVVPTSNGMVVVNVDVSRGSADNVGFTFANGIPEEPAILPVIPGNLGTTIMDQTDDDPTFNETVVTPIVPGVVATVTSSFVFPILIVACILLVAGIVLSIVFLVRALRLRRRKPTYRKPDLAVANDSFSNFHPPLYSRN</sequence>
<dbReference type="InterPro" id="IPR011013">
    <property type="entry name" value="Gal_mutarotase_sf_dom"/>
</dbReference>
<reference evidence="4 5" key="1">
    <citation type="submission" date="2019-05" db="EMBL/GenBank/DDBJ databases">
        <title>The compact genome of Giardia muris reveals important steps in the evolution of intestinal protozoan parasites.</title>
        <authorList>
            <person name="Xu F."/>
            <person name="Jimenez-Gonzalez A."/>
            <person name="Einarsson E."/>
            <person name="Astvaldsson A."/>
            <person name="Peirasmaki D."/>
            <person name="Eckmann L."/>
            <person name="Andersson J.O."/>
            <person name="Svard S.G."/>
            <person name="Jerlstrom-Hultqvist J."/>
        </authorList>
    </citation>
    <scope>NUCLEOTIDE SEQUENCE [LARGE SCALE GENOMIC DNA]</scope>
    <source>
        <strain evidence="4 5">Roberts-Thomson</strain>
    </source>
</reference>
<name>A0A4Z1SMP4_GIAMU</name>
<dbReference type="InterPro" id="IPR038970">
    <property type="entry name" value="Lyase_8"/>
</dbReference>
<evidence type="ECO:0000256" key="1">
    <source>
        <dbReference type="ARBA" id="ARBA00006699"/>
    </source>
</evidence>
<dbReference type="Pfam" id="PF02278">
    <property type="entry name" value="Lyase_8"/>
    <property type="match status" value="1"/>
</dbReference>
<dbReference type="VEuPathDB" id="GiardiaDB:GMRT_15099"/>
<dbReference type="InterPro" id="IPR008929">
    <property type="entry name" value="Chondroitin_lyas"/>
</dbReference>
<dbReference type="PANTHER" id="PTHR38481:SF1">
    <property type="entry name" value="HYALURONATE LYASE"/>
    <property type="match status" value="1"/>
</dbReference>
<dbReference type="EMBL" id="VDLU01000004">
    <property type="protein sequence ID" value="TNJ26972.1"/>
    <property type="molecule type" value="Genomic_DNA"/>
</dbReference>
<dbReference type="PANTHER" id="PTHR38481">
    <property type="entry name" value="HYALURONATE LYASE"/>
    <property type="match status" value="1"/>
</dbReference>
<dbReference type="SUPFAM" id="SSF74650">
    <property type="entry name" value="Galactose mutarotase-like"/>
    <property type="match status" value="1"/>
</dbReference>
<keyword evidence="4" id="KW-0456">Lyase</keyword>
<evidence type="ECO:0000313" key="5">
    <source>
        <dbReference type="Proteomes" id="UP000315496"/>
    </source>
</evidence>
<dbReference type="OrthoDB" id="5980780at2759"/>
<keyword evidence="5" id="KW-1185">Reference proteome</keyword>
<organism evidence="4 5">
    <name type="scientific">Giardia muris</name>
    <dbReference type="NCBI Taxonomy" id="5742"/>
    <lineage>
        <taxon>Eukaryota</taxon>
        <taxon>Metamonada</taxon>
        <taxon>Diplomonadida</taxon>
        <taxon>Hexamitidae</taxon>
        <taxon>Giardiinae</taxon>
        <taxon>Giardia</taxon>
    </lineage>
</organism>
<dbReference type="InterPro" id="IPR014718">
    <property type="entry name" value="GH-type_carb-bd"/>
</dbReference>
<comment type="similarity">
    <text evidence="1">Belongs to the polysaccharide lyase 8 family.</text>
</comment>
<dbReference type="AlphaFoldDB" id="A0A4Z1SMP4"/>
<keyword evidence="2" id="KW-0812">Transmembrane</keyword>
<dbReference type="GO" id="GO:0016837">
    <property type="term" value="F:carbon-oxygen lyase activity, acting on polysaccharides"/>
    <property type="evidence" value="ECO:0007669"/>
    <property type="project" value="UniProtKB-ARBA"/>
</dbReference>
<keyword evidence="2" id="KW-1133">Transmembrane helix</keyword>
<protein>
    <submittedName>
        <fullName evidence="4">Putative Glycosaminoglycan polysaccharide lyase</fullName>
    </submittedName>
</protein>
<dbReference type="Gene3D" id="2.70.98.10">
    <property type="match status" value="1"/>
</dbReference>
<dbReference type="InterPro" id="IPR003159">
    <property type="entry name" value="Lyase_8_central_dom"/>
</dbReference>
<keyword evidence="2" id="KW-0472">Membrane</keyword>
<accession>A0A4Z1SMP4</accession>
<dbReference type="GO" id="GO:0030246">
    <property type="term" value="F:carbohydrate binding"/>
    <property type="evidence" value="ECO:0007669"/>
    <property type="project" value="InterPro"/>
</dbReference>
<dbReference type="GO" id="GO:0005576">
    <property type="term" value="C:extracellular region"/>
    <property type="evidence" value="ECO:0007669"/>
    <property type="project" value="InterPro"/>
</dbReference>
<gene>
    <name evidence="4" type="ORF">GMRT_15099</name>
</gene>
<proteinExistence type="inferred from homology"/>
<dbReference type="Proteomes" id="UP000315496">
    <property type="component" value="Chromosome 4"/>
</dbReference>
<feature type="transmembrane region" description="Helical" evidence="2">
    <location>
        <begin position="913"/>
        <end position="937"/>
    </location>
</feature>
<evidence type="ECO:0000259" key="3">
    <source>
        <dbReference type="Pfam" id="PF02278"/>
    </source>
</evidence>
<evidence type="ECO:0000256" key="2">
    <source>
        <dbReference type="SAM" id="Phobius"/>
    </source>
</evidence>